<proteinExistence type="inferred from homology"/>
<evidence type="ECO:0008006" key="6">
    <source>
        <dbReference type="Google" id="ProtNLM"/>
    </source>
</evidence>
<dbReference type="FunFam" id="3.30.230.10:FF:000001">
    <property type="entry name" value="30S ribosomal protein S9"/>
    <property type="match status" value="1"/>
</dbReference>
<evidence type="ECO:0000313" key="5">
    <source>
        <dbReference type="EMBL" id="SVA78388.1"/>
    </source>
</evidence>
<evidence type="ECO:0000256" key="3">
    <source>
        <dbReference type="ARBA" id="ARBA00023274"/>
    </source>
</evidence>
<dbReference type="GO" id="GO:0006412">
    <property type="term" value="P:translation"/>
    <property type="evidence" value="ECO:0007669"/>
    <property type="project" value="InterPro"/>
</dbReference>
<dbReference type="InterPro" id="IPR020574">
    <property type="entry name" value="Ribosomal_uS9_CS"/>
</dbReference>
<feature type="compositionally biased region" description="Basic and acidic residues" evidence="4">
    <location>
        <begin position="107"/>
        <end position="117"/>
    </location>
</feature>
<dbReference type="EMBL" id="UINC01018624">
    <property type="protein sequence ID" value="SVA78388.1"/>
    <property type="molecule type" value="Genomic_DNA"/>
</dbReference>
<accession>A0A381YMZ1</accession>
<dbReference type="InterPro" id="IPR020568">
    <property type="entry name" value="Ribosomal_Su5_D2-typ_SF"/>
</dbReference>
<evidence type="ECO:0000256" key="1">
    <source>
        <dbReference type="ARBA" id="ARBA00005251"/>
    </source>
</evidence>
<dbReference type="NCBIfam" id="NF001099">
    <property type="entry name" value="PRK00132.1"/>
    <property type="match status" value="1"/>
</dbReference>
<evidence type="ECO:0000256" key="2">
    <source>
        <dbReference type="ARBA" id="ARBA00022980"/>
    </source>
</evidence>
<keyword evidence="2" id="KW-0689">Ribosomal protein</keyword>
<dbReference type="InterPro" id="IPR023035">
    <property type="entry name" value="Ribosomal_uS9_bac/plastid"/>
</dbReference>
<reference evidence="5" key="1">
    <citation type="submission" date="2018-05" db="EMBL/GenBank/DDBJ databases">
        <authorList>
            <person name="Lanie J.A."/>
            <person name="Ng W.-L."/>
            <person name="Kazmierczak K.M."/>
            <person name="Andrzejewski T.M."/>
            <person name="Davidsen T.M."/>
            <person name="Wayne K.J."/>
            <person name="Tettelin H."/>
            <person name="Glass J.I."/>
            <person name="Rusch D."/>
            <person name="Podicherti R."/>
            <person name="Tsui H.-C.T."/>
            <person name="Winkler M.E."/>
        </authorList>
    </citation>
    <scope>NUCLEOTIDE SEQUENCE</scope>
</reference>
<dbReference type="GO" id="GO:0015935">
    <property type="term" value="C:small ribosomal subunit"/>
    <property type="evidence" value="ECO:0007669"/>
    <property type="project" value="TreeGrafter"/>
</dbReference>
<protein>
    <recommendedName>
        <fullName evidence="6">30S ribosomal protein S9</fullName>
    </recommendedName>
</protein>
<dbReference type="InterPro" id="IPR000754">
    <property type="entry name" value="Ribosomal_uS9"/>
</dbReference>
<feature type="compositionally biased region" description="Basic residues" evidence="4">
    <location>
        <begin position="118"/>
        <end position="133"/>
    </location>
</feature>
<dbReference type="SUPFAM" id="SSF54211">
    <property type="entry name" value="Ribosomal protein S5 domain 2-like"/>
    <property type="match status" value="1"/>
</dbReference>
<evidence type="ECO:0000256" key="4">
    <source>
        <dbReference type="SAM" id="MobiDB-lite"/>
    </source>
</evidence>
<dbReference type="GO" id="GO:0005737">
    <property type="term" value="C:cytoplasm"/>
    <property type="evidence" value="ECO:0007669"/>
    <property type="project" value="UniProtKB-ARBA"/>
</dbReference>
<comment type="similarity">
    <text evidence="1">Belongs to the universal ribosomal protein uS9 family.</text>
</comment>
<organism evidence="5">
    <name type="scientific">marine metagenome</name>
    <dbReference type="NCBI Taxonomy" id="408172"/>
    <lineage>
        <taxon>unclassified sequences</taxon>
        <taxon>metagenomes</taxon>
        <taxon>ecological metagenomes</taxon>
    </lineage>
</organism>
<keyword evidence="3" id="KW-0687">Ribonucleoprotein</keyword>
<gene>
    <name evidence="5" type="ORF">METZ01_LOCUS131242</name>
</gene>
<name>A0A381YMZ1_9ZZZZ</name>
<dbReference type="GO" id="GO:0003723">
    <property type="term" value="F:RNA binding"/>
    <property type="evidence" value="ECO:0007669"/>
    <property type="project" value="TreeGrafter"/>
</dbReference>
<dbReference type="PANTHER" id="PTHR21569">
    <property type="entry name" value="RIBOSOMAL PROTEIN S9"/>
    <property type="match status" value="1"/>
</dbReference>
<dbReference type="HAMAP" id="MF_00532_B">
    <property type="entry name" value="Ribosomal_uS9_B"/>
    <property type="match status" value="1"/>
</dbReference>
<dbReference type="InterPro" id="IPR014721">
    <property type="entry name" value="Ribsml_uS5_D2-typ_fold_subgr"/>
</dbReference>
<dbReference type="AlphaFoldDB" id="A0A381YMZ1"/>
<dbReference type="PANTHER" id="PTHR21569:SF1">
    <property type="entry name" value="SMALL RIBOSOMAL SUBUNIT PROTEIN US9M"/>
    <property type="match status" value="1"/>
</dbReference>
<dbReference type="PROSITE" id="PS00360">
    <property type="entry name" value="RIBOSOMAL_S9"/>
    <property type="match status" value="1"/>
</dbReference>
<dbReference type="Pfam" id="PF00380">
    <property type="entry name" value="Ribosomal_S9"/>
    <property type="match status" value="1"/>
</dbReference>
<dbReference type="Gene3D" id="3.30.230.10">
    <property type="match status" value="1"/>
</dbReference>
<dbReference type="GO" id="GO:0003735">
    <property type="term" value="F:structural constituent of ribosome"/>
    <property type="evidence" value="ECO:0007669"/>
    <property type="project" value="InterPro"/>
</dbReference>
<sequence>MAVEAQETIQTVGRRKRSIARVLISQGSGQWTVNGRQMDDYFPRPTHQIRVVEPFKVTGLEGSFDVTVRVHGGGLTGQSDAVRMGLARALVQHDEEHRPALRQRGMLTRDARQVERKKPGRPKARKRFQFSKR</sequence>
<feature type="region of interest" description="Disordered" evidence="4">
    <location>
        <begin position="94"/>
        <end position="133"/>
    </location>
</feature>